<gene>
    <name evidence="9" type="ORF">ACFOGI_15845</name>
</gene>
<dbReference type="RefSeq" id="WP_390274694.1">
    <property type="nucleotide sequence ID" value="NZ_JBHRSA010000057.1"/>
</dbReference>
<evidence type="ECO:0000256" key="6">
    <source>
        <dbReference type="ARBA" id="ARBA00023136"/>
    </source>
</evidence>
<feature type="transmembrane region" description="Helical" evidence="7">
    <location>
        <begin position="211"/>
        <end position="231"/>
    </location>
</feature>
<comment type="similarity">
    <text evidence="2">Belongs to the resistance-nodulation-cell division (RND) (TC 2.A.6) family. MmpL subfamily.</text>
</comment>
<dbReference type="Pfam" id="PF03176">
    <property type="entry name" value="MMPL"/>
    <property type="match status" value="2"/>
</dbReference>
<dbReference type="PROSITE" id="PS50156">
    <property type="entry name" value="SSD"/>
    <property type="match status" value="1"/>
</dbReference>
<comment type="caution">
    <text evidence="9">The sequence shown here is derived from an EMBL/GenBank/DDBJ whole genome shotgun (WGS) entry which is preliminary data.</text>
</comment>
<dbReference type="InterPro" id="IPR050545">
    <property type="entry name" value="Mycobact_MmpL"/>
</dbReference>
<evidence type="ECO:0000259" key="8">
    <source>
        <dbReference type="PROSITE" id="PS50156"/>
    </source>
</evidence>
<keyword evidence="4 7" id="KW-0812">Transmembrane</keyword>
<dbReference type="Proteomes" id="UP001595279">
    <property type="component" value="Unassembled WGS sequence"/>
</dbReference>
<evidence type="ECO:0000256" key="2">
    <source>
        <dbReference type="ARBA" id="ARBA00010157"/>
    </source>
</evidence>
<evidence type="ECO:0000313" key="10">
    <source>
        <dbReference type="Proteomes" id="UP001595279"/>
    </source>
</evidence>
<evidence type="ECO:0000256" key="4">
    <source>
        <dbReference type="ARBA" id="ARBA00022692"/>
    </source>
</evidence>
<dbReference type="EMBL" id="JBHRSA010000057">
    <property type="protein sequence ID" value="MFC3041716.1"/>
    <property type="molecule type" value="Genomic_DNA"/>
</dbReference>
<reference evidence="10" key="1">
    <citation type="journal article" date="2019" name="Int. J. Syst. Evol. Microbiol.">
        <title>The Global Catalogue of Microorganisms (GCM) 10K type strain sequencing project: providing services to taxonomists for standard genome sequencing and annotation.</title>
        <authorList>
            <consortium name="The Broad Institute Genomics Platform"/>
            <consortium name="The Broad Institute Genome Sequencing Center for Infectious Disease"/>
            <person name="Wu L."/>
            <person name="Ma J."/>
        </authorList>
    </citation>
    <scope>NUCLEOTIDE SEQUENCE [LARGE SCALE GENOMIC DNA]</scope>
    <source>
        <strain evidence="10">KCTC 13128</strain>
    </source>
</reference>
<feature type="transmembrane region" description="Helical" evidence="7">
    <location>
        <begin position="533"/>
        <end position="552"/>
    </location>
</feature>
<feature type="transmembrane region" description="Helical" evidence="7">
    <location>
        <begin position="661"/>
        <end position="692"/>
    </location>
</feature>
<dbReference type="Gene3D" id="1.20.1640.10">
    <property type="entry name" value="Multidrug efflux transporter AcrB transmembrane domain"/>
    <property type="match status" value="2"/>
</dbReference>
<dbReference type="PANTHER" id="PTHR33406:SF6">
    <property type="entry name" value="MEMBRANE PROTEIN YDGH-RELATED"/>
    <property type="match status" value="1"/>
</dbReference>
<dbReference type="PANTHER" id="PTHR33406">
    <property type="entry name" value="MEMBRANE PROTEIN MJ1562-RELATED"/>
    <property type="match status" value="1"/>
</dbReference>
<evidence type="ECO:0000256" key="3">
    <source>
        <dbReference type="ARBA" id="ARBA00022475"/>
    </source>
</evidence>
<proteinExistence type="inferred from homology"/>
<feature type="transmembrane region" description="Helical" evidence="7">
    <location>
        <begin position="315"/>
        <end position="342"/>
    </location>
</feature>
<evidence type="ECO:0000256" key="7">
    <source>
        <dbReference type="SAM" id="Phobius"/>
    </source>
</evidence>
<dbReference type="SUPFAM" id="SSF82866">
    <property type="entry name" value="Multidrug efflux transporter AcrB transmembrane domain"/>
    <property type="match status" value="2"/>
</dbReference>
<comment type="subcellular location">
    <subcellularLocation>
        <location evidence="1">Cell membrane</location>
        <topology evidence="1">Multi-pass membrane protein</topology>
    </subcellularLocation>
</comment>
<feature type="domain" description="SSD" evidence="8">
    <location>
        <begin position="564"/>
        <end position="690"/>
    </location>
</feature>
<feature type="transmembrane region" description="Helical" evidence="7">
    <location>
        <begin position="286"/>
        <end position="309"/>
    </location>
</feature>
<keyword evidence="5 7" id="KW-1133">Transmembrane helix</keyword>
<feature type="transmembrane region" description="Helical" evidence="7">
    <location>
        <begin position="596"/>
        <end position="617"/>
    </location>
</feature>
<evidence type="ECO:0000313" key="9">
    <source>
        <dbReference type="EMBL" id="MFC3041716.1"/>
    </source>
</evidence>
<feature type="transmembrane region" description="Helical" evidence="7">
    <location>
        <begin position="564"/>
        <end position="584"/>
    </location>
</feature>
<sequence>MRNLLQSITDRASSKRGVWITLGIWLSALVFLSIFAPSAHDYQVSSIETLPDDAPSVVAQKKVEDYFGESDQLPAILVFHKDSGAIDLERVADFTTELEAEQINGIEEVLPFDKLPPQAIKEFITMDRDTAYLPLQLDGELDTAEIKQSLNEISAVAGNHLDSELSITGPAGIAVDTNDLFSRADLVLIMATVAIILVLLVLLYRSPLLALIPLLAAGFIYQVTMQVLGIWGKAGLLMSTQSISIMTILLFAAMTDYSLFVFSRFREELKREDNKYEAMKQAMRGTGLPVFYSGATVLAAMLLLLFATLGDYQNFAPIFGTAIAVIMLASVTLVPCLFTIFGRRSFWPVIPKVGDPQVKASSFWARIGKFIVKKPVIAVTVTGTFLLLSAVNVFNLEYEFNLLKSFPEDLPSREGFTLLEENFEAGELAPTTVLLEAEGQISEEEQEVLRKELANQPLTGSVQLNSTNDQGNAFSYRMVFEENPYSTETMDALESIRNDAGSILEDAGIHGALYFAGETAASIDDRSLNNRDLLLIVLLETVVIFLLLAFLTRSFKMPVFMMGTNLLSFAAALGLGMFLTSLLFDISSISNRVPVYAFIFLVAVGIDYNIMLISRYLEEKEKLPVKESVETAVTHTGGIISSAGLILAATFAVLMTQPIQLLFVFGFIVAVGILIDTFVIRGVLLPGLLVLFDKKRQTSSRERESE</sequence>
<feature type="transmembrane region" description="Helical" evidence="7">
    <location>
        <begin position="243"/>
        <end position="265"/>
    </location>
</feature>
<feature type="transmembrane region" description="Helical" evidence="7">
    <location>
        <begin position="638"/>
        <end position="655"/>
    </location>
</feature>
<keyword evidence="6 7" id="KW-0472">Membrane</keyword>
<feature type="transmembrane region" description="Helical" evidence="7">
    <location>
        <begin position="186"/>
        <end position="204"/>
    </location>
</feature>
<dbReference type="InterPro" id="IPR004869">
    <property type="entry name" value="MMPL_dom"/>
</dbReference>
<protein>
    <submittedName>
        <fullName evidence="9">MMPL family transporter</fullName>
    </submittedName>
</protein>
<evidence type="ECO:0000256" key="1">
    <source>
        <dbReference type="ARBA" id="ARBA00004651"/>
    </source>
</evidence>
<evidence type="ECO:0000256" key="5">
    <source>
        <dbReference type="ARBA" id="ARBA00022989"/>
    </source>
</evidence>
<feature type="transmembrane region" description="Helical" evidence="7">
    <location>
        <begin position="18"/>
        <end position="36"/>
    </location>
</feature>
<dbReference type="InterPro" id="IPR000731">
    <property type="entry name" value="SSD"/>
</dbReference>
<keyword evidence="10" id="KW-1185">Reference proteome</keyword>
<name>A0ABV7CZ60_9BACI</name>
<organism evidence="9 10">
    <name type="scientific">Virgibacillus xinjiangensis</name>
    <dbReference type="NCBI Taxonomy" id="393090"/>
    <lineage>
        <taxon>Bacteria</taxon>
        <taxon>Bacillati</taxon>
        <taxon>Bacillota</taxon>
        <taxon>Bacilli</taxon>
        <taxon>Bacillales</taxon>
        <taxon>Bacillaceae</taxon>
        <taxon>Virgibacillus</taxon>
    </lineage>
</organism>
<accession>A0ABV7CZ60</accession>
<keyword evidence="3" id="KW-1003">Cell membrane</keyword>